<organism evidence="3 4">
    <name type="scientific">Mucilaginibacter boryungensis</name>
    <dbReference type="NCBI Taxonomy" id="768480"/>
    <lineage>
        <taxon>Bacteria</taxon>
        <taxon>Pseudomonadati</taxon>
        <taxon>Bacteroidota</taxon>
        <taxon>Sphingobacteriia</taxon>
        <taxon>Sphingobacteriales</taxon>
        <taxon>Sphingobacteriaceae</taxon>
        <taxon>Mucilaginibacter</taxon>
    </lineage>
</organism>
<feature type="signal peptide" evidence="1">
    <location>
        <begin position="1"/>
        <end position="20"/>
    </location>
</feature>
<sequence length="204" mass="22245">MKKISAIVFGVLCLSTAAFSQTTGTTQFGIQVGYNGATVTSGEANAAFKAGFNAGVAVEHYFSEHWSFKGKVLYDQKGWVDGFYTINGNTFATTFTTYHYNLNYVTIPLLANWHFGRTKNWYLNFGPYIGFLTSAELKDSNTDIKGYFNSTDGGLDVGIGVKFPIGAQTRFFIEYNAEAGVVNINNGPSTSRNTTGAFNIGLTF</sequence>
<protein>
    <submittedName>
        <fullName evidence="3">PorT family protein</fullName>
    </submittedName>
</protein>
<gene>
    <name evidence="3" type="ORF">IRJ18_08840</name>
</gene>
<evidence type="ECO:0000256" key="1">
    <source>
        <dbReference type="SAM" id="SignalP"/>
    </source>
</evidence>
<feature type="domain" description="Outer membrane protein beta-barrel" evidence="2">
    <location>
        <begin position="19"/>
        <end position="174"/>
    </location>
</feature>
<feature type="chain" id="PRO_5045793816" evidence="1">
    <location>
        <begin position="21"/>
        <end position="204"/>
    </location>
</feature>
<proteinExistence type="predicted"/>
<name>A0ABR9XHI4_9SPHI</name>
<keyword evidence="4" id="KW-1185">Reference proteome</keyword>
<evidence type="ECO:0000259" key="2">
    <source>
        <dbReference type="Pfam" id="PF13568"/>
    </source>
</evidence>
<reference evidence="3 4" key="1">
    <citation type="submission" date="2020-10" db="EMBL/GenBank/DDBJ databases">
        <title>Mucilaginibacter mali sp. nov., isolated from rhizosphere soil of apple orchard.</title>
        <authorList>
            <person name="Lee J.-S."/>
            <person name="Kim H.S."/>
            <person name="Kim J.-S."/>
        </authorList>
    </citation>
    <scope>NUCLEOTIDE SEQUENCE [LARGE SCALE GENOMIC DNA]</scope>
    <source>
        <strain evidence="3 4">KCTC 23157</strain>
    </source>
</reference>
<dbReference type="Pfam" id="PF13568">
    <property type="entry name" value="OMP_b-brl_2"/>
    <property type="match status" value="1"/>
</dbReference>
<evidence type="ECO:0000313" key="3">
    <source>
        <dbReference type="EMBL" id="MBE9666463.1"/>
    </source>
</evidence>
<dbReference type="EMBL" id="JADFFM010000001">
    <property type="protein sequence ID" value="MBE9666463.1"/>
    <property type="molecule type" value="Genomic_DNA"/>
</dbReference>
<dbReference type="Proteomes" id="UP000632774">
    <property type="component" value="Unassembled WGS sequence"/>
</dbReference>
<comment type="caution">
    <text evidence="3">The sequence shown here is derived from an EMBL/GenBank/DDBJ whole genome shotgun (WGS) entry which is preliminary data.</text>
</comment>
<evidence type="ECO:0000313" key="4">
    <source>
        <dbReference type="Proteomes" id="UP000632774"/>
    </source>
</evidence>
<accession>A0ABR9XHI4</accession>
<dbReference type="InterPro" id="IPR025665">
    <property type="entry name" value="Beta-barrel_OMP_2"/>
</dbReference>
<keyword evidence="1" id="KW-0732">Signal</keyword>
<dbReference type="RefSeq" id="WP_194105821.1">
    <property type="nucleotide sequence ID" value="NZ_JADFFM010000001.1"/>
</dbReference>